<reference evidence="1 2" key="1">
    <citation type="submission" date="2024-02" db="EMBL/GenBank/DDBJ databases">
        <authorList>
            <person name="Chen Y."/>
            <person name="Shah S."/>
            <person name="Dougan E. K."/>
            <person name="Thang M."/>
            <person name="Chan C."/>
        </authorList>
    </citation>
    <scope>NUCLEOTIDE SEQUENCE [LARGE SCALE GENOMIC DNA]</scope>
</reference>
<keyword evidence="2" id="KW-1185">Reference proteome</keyword>
<accession>A0ABP0IL47</accession>
<gene>
    <name evidence="1" type="ORF">CCMP2556_LOCUS7238</name>
</gene>
<name>A0ABP0IL47_9DINO</name>
<protein>
    <submittedName>
        <fullName evidence="1">Uncharacterized protein</fullName>
    </submittedName>
</protein>
<sequence length="77" mass="8772">AFPVLSAEQYPGYEVLEVLREAGNFVRELPKQVEKSVGTEAAVGRETDRRGRWLKFRSWSACIPILSMCVFVFDTCM</sequence>
<evidence type="ECO:0000313" key="2">
    <source>
        <dbReference type="Proteomes" id="UP001642484"/>
    </source>
</evidence>
<dbReference type="Proteomes" id="UP001642484">
    <property type="component" value="Unassembled WGS sequence"/>
</dbReference>
<comment type="caution">
    <text evidence="1">The sequence shown here is derived from an EMBL/GenBank/DDBJ whole genome shotgun (WGS) entry which is preliminary data.</text>
</comment>
<proteinExistence type="predicted"/>
<organism evidence="1 2">
    <name type="scientific">Durusdinium trenchii</name>
    <dbReference type="NCBI Taxonomy" id="1381693"/>
    <lineage>
        <taxon>Eukaryota</taxon>
        <taxon>Sar</taxon>
        <taxon>Alveolata</taxon>
        <taxon>Dinophyceae</taxon>
        <taxon>Suessiales</taxon>
        <taxon>Symbiodiniaceae</taxon>
        <taxon>Durusdinium</taxon>
    </lineage>
</organism>
<evidence type="ECO:0000313" key="1">
    <source>
        <dbReference type="EMBL" id="CAK9003317.1"/>
    </source>
</evidence>
<feature type="non-terminal residue" evidence="1">
    <location>
        <position position="1"/>
    </location>
</feature>
<dbReference type="EMBL" id="CAXAMN010003191">
    <property type="protein sequence ID" value="CAK9003317.1"/>
    <property type="molecule type" value="Genomic_DNA"/>
</dbReference>